<feature type="compositionally biased region" description="Low complexity" evidence="1">
    <location>
        <begin position="204"/>
        <end position="217"/>
    </location>
</feature>
<sequence>MQRGGSMRETEITDLKKKNEVLEEQVRVIEQNKAVGSEQKIEDVLESVARQVQVRQRQRDTQGDKATPSTSRAEKPTIDLSGRDLSRSFSMATRTTPTTVGSGADPKKDTGAQTTHSSTTSSALNLLHLAGNLKNAQALLTALQKNLPQNATLANVKSIASKVLSTHPTNRPASQANGAIPRGIVTATTVPKGSALPPSLASALQQKTPGTTTTTPVLVGGKISQLANHLTSQLKPTTSSSSLSTSRPASFTPDMRQDGDDATSNKSTAAQVLEASTLLQQQGGGELGGVSGVIPSITAELIAQCFLNLPNSINNSSSSLGSEPGIDDDESQADGDDVESVAMANDAAVSAANILAALGETLSEGESPATISLIPLCQL</sequence>
<evidence type="ECO:0000313" key="3">
    <source>
        <dbReference type="Proteomes" id="UP001174909"/>
    </source>
</evidence>
<proteinExistence type="predicted"/>
<feature type="compositionally biased region" description="Basic and acidic residues" evidence="1">
    <location>
        <begin position="72"/>
        <end position="86"/>
    </location>
</feature>
<dbReference type="Proteomes" id="UP001174909">
    <property type="component" value="Unassembled WGS sequence"/>
</dbReference>
<feature type="compositionally biased region" description="Acidic residues" evidence="1">
    <location>
        <begin position="325"/>
        <end position="336"/>
    </location>
</feature>
<feature type="region of interest" description="Disordered" evidence="1">
    <location>
        <begin position="196"/>
        <end position="217"/>
    </location>
</feature>
<dbReference type="EMBL" id="CASHTH010001833">
    <property type="protein sequence ID" value="CAI8020524.1"/>
    <property type="molecule type" value="Genomic_DNA"/>
</dbReference>
<accession>A0AA35S0T3</accession>
<protein>
    <submittedName>
        <fullName evidence="2">Uncharacterized protein</fullName>
    </submittedName>
</protein>
<dbReference type="AlphaFoldDB" id="A0AA35S0T3"/>
<feature type="region of interest" description="Disordered" evidence="1">
    <location>
        <begin position="230"/>
        <end position="268"/>
    </location>
</feature>
<feature type="region of interest" description="Disordered" evidence="1">
    <location>
        <begin position="317"/>
        <end position="336"/>
    </location>
</feature>
<feature type="compositionally biased region" description="Low complexity" evidence="1">
    <location>
        <begin position="230"/>
        <end position="246"/>
    </location>
</feature>
<feature type="compositionally biased region" description="Polar residues" evidence="1">
    <location>
        <begin position="87"/>
        <end position="101"/>
    </location>
</feature>
<dbReference type="EMBL" id="CASHTH010001833">
    <property type="protein sequence ID" value="CAI8020523.1"/>
    <property type="molecule type" value="Genomic_DNA"/>
</dbReference>
<organism evidence="2 3">
    <name type="scientific">Geodia barretti</name>
    <name type="common">Barrett's horny sponge</name>
    <dbReference type="NCBI Taxonomy" id="519541"/>
    <lineage>
        <taxon>Eukaryota</taxon>
        <taxon>Metazoa</taxon>
        <taxon>Porifera</taxon>
        <taxon>Demospongiae</taxon>
        <taxon>Heteroscleromorpha</taxon>
        <taxon>Tetractinellida</taxon>
        <taxon>Astrophorina</taxon>
        <taxon>Geodiidae</taxon>
        <taxon>Geodia</taxon>
    </lineage>
</organism>
<gene>
    <name evidence="2" type="ORF">GBAR_LOCUS12278</name>
</gene>
<keyword evidence="3" id="KW-1185">Reference proteome</keyword>
<comment type="caution">
    <text evidence="2">The sequence shown here is derived from an EMBL/GenBank/DDBJ whole genome shotgun (WGS) entry which is preliminary data.</text>
</comment>
<evidence type="ECO:0000313" key="2">
    <source>
        <dbReference type="EMBL" id="CAI8020523.1"/>
    </source>
</evidence>
<name>A0AA35S0T3_GEOBA</name>
<evidence type="ECO:0000256" key="1">
    <source>
        <dbReference type="SAM" id="MobiDB-lite"/>
    </source>
</evidence>
<reference evidence="2" key="1">
    <citation type="submission" date="2023-03" db="EMBL/GenBank/DDBJ databases">
        <authorList>
            <person name="Steffen K."/>
            <person name="Cardenas P."/>
        </authorList>
    </citation>
    <scope>NUCLEOTIDE SEQUENCE</scope>
</reference>
<feature type="region of interest" description="Disordered" evidence="1">
    <location>
        <begin position="52"/>
        <end position="119"/>
    </location>
</feature>